<evidence type="ECO:0000313" key="2">
    <source>
        <dbReference type="EMBL" id="KAG7085799.1"/>
    </source>
</evidence>
<keyword evidence="1" id="KW-1133">Transmembrane helix</keyword>
<feature type="transmembrane region" description="Helical" evidence="1">
    <location>
        <begin position="110"/>
        <end position="131"/>
    </location>
</feature>
<dbReference type="GeneID" id="66072415"/>
<evidence type="ECO:0000256" key="1">
    <source>
        <dbReference type="SAM" id="Phobius"/>
    </source>
</evidence>
<evidence type="ECO:0000313" key="3">
    <source>
        <dbReference type="Proteomes" id="UP001049176"/>
    </source>
</evidence>
<dbReference type="Proteomes" id="UP001049176">
    <property type="component" value="Chromosome 11"/>
</dbReference>
<accession>A0A9P7RLD7</accession>
<dbReference type="EMBL" id="CM032191">
    <property type="protein sequence ID" value="KAG7085799.1"/>
    <property type="molecule type" value="Genomic_DNA"/>
</dbReference>
<gene>
    <name evidence="2" type="ORF">E1B28_003339</name>
</gene>
<proteinExistence type="predicted"/>
<dbReference type="KEGG" id="more:E1B28_003339"/>
<keyword evidence="1" id="KW-0812">Transmembrane</keyword>
<sequence length="136" mass="16044">MGLVLGRIGLCWSQYPRSVSAYRFRGCLSHYFYPSSTTIIFPNCEQSMMDFSHRSPSVRRRFHPYHRPEYKEPQIKQTEDAVVVSRVNRYFDKKSENAVNVRNGVHELEILIEILIIYALCSLFFHVLNILKTLRD</sequence>
<keyword evidence="3" id="KW-1185">Reference proteome</keyword>
<comment type="caution">
    <text evidence="2">The sequence shown here is derived from an EMBL/GenBank/DDBJ whole genome shotgun (WGS) entry which is preliminary data.</text>
</comment>
<dbReference type="RefSeq" id="XP_043002270.1">
    <property type="nucleotide sequence ID" value="XM_043160314.1"/>
</dbReference>
<protein>
    <submittedName>
        <fullName evidence="2">Uncharacterized protein</fullName>
    </submittedName>
</protein>
<organism evidence="2 3">
    <name type="scientific">Marasmius oreades</name>
    <name type="common">fairy-ring Marasmius</name>
    <dbReference type="NCBI Taxonomy" id="181124"/>
    <lineage>
        <taxon>Eukaryota</taxon>
        <taxon>Fungi</taxon>
        <taxon>Dikarya</taxon>
        <taxon>Basidiomycota</taxon>
        <taxon>Agaricomycotina</taxon>
        <taxon>Agaricomycetes</taxon>
        <taxon>Agaricomycetidae</taxon>
        <taxon>Agaricales</taxon>
        <taxon>Marasmiineae</taxon>
        <taxon>Marasmiaceae</taxon>
        <taxon>Marasmius</taxon>
    </lineage>
</organism>
<dbReference type="AlphaFoldDB" id="A0A9P7RLD7"/>
<name>A0A9P7RLD7_9AGAR</name>
<reference evidence="2" key="1">
    <citation type="journal article" date="2021" name="Genome Biol. Evol.">
        <title>The assembled and annotated genome of the fairy-ring fungus Marasmius oreades.</title>
        <authorList>
            <person name="Hiltunen M."/>
            <person name="Ament-Velasquez S.L."/>
            <person name="Johannesson H."/>
        </authorList>
    </citation>
    <scope>NUCLEOTIDE SEQUENCE</scope>
    <source>
        <strain evidence="2">03SP1</strain>
    </source>
</reference>
<keyword evidence="1" id="KW-0472">Membrane</keyword>